<dbReference type="InterPro" id="IPR013783">
    <property type="entry name" value="Ig-like_fold"/>
</dbReference>
<dbReference type="SMART" id="SM00409">
    <property type="entry name" value="IG"/>
    <property type="match status" value="1"/>
</dbReference>
<organism evidence="2 3">
    <name type="scientific">Astyanax mexicanus</name>
    <name type="common">Blind cave fish</name>
    <name type="synonym">Astyanax fasciatus mexicanus</name>
    <dbReference type="NCBI Taxonomy" id="7994"/>
    <lineage>
        <taxon>Eukaryota</taxon>
        <taxon>Metazoa</taxon>
        <taxon>Chordata</taxon>
        <taxon>Craniata</taxon>
        <taxon>Vertebrata</taxon>
        <taxon>Euteleostomi</taxon>
        <taxon>Actinopterygii</taxon>
        <taxon>Neopterygii</taxon>
        <taxon>Teleostei</taxon>
        <taxon>Ostariophysi</taxon>
        <taxon>Characiformes</taxon>
        <taxon>Characoidei</taxon>
        <taxon>Acestrorhamphidae</taxon>
        <taxon>Acestrorhamphinae</taxon>
        <taxon>Astyanax</taxon>
    </lineage>
</organism>
<dbReference type="PANTHER" id="PTHR45080:SF28">
    <property type="entry name" value="HEMICENTIN-2"/>
    <property type="match status" value="1"/>
</dbReference>
<dbReference type="Pfam" id="PF13927">
    <property type="entry name" value="Ig_3"/>
    <property type="match status" value="1"/>
</dbReference>
<accession>A0A3B1IRI7</accession>
<protein>
    <recommendedName>
        <fullName evidence="1">Ig-like domain-containing protein</fullName>
    </recommendedName>
</protein>
<sequence length="195" mass="21695">MPKVNNSLAYTLYLCVLSPSVPPVISKDVAGEGFFPREIKIKVNNTLTLECEAQAIPTPTLQWYKDGQVRDTSPVKILFKATKFIILCFIFEAQVSDTGRYTCVASNISKTRSVAELCLAGHLTCCKVTYDIANTVISVKCLYSITILTIVCLAPSWCRSAVRALYVRADMFAFRNINEQEPKSYCFSPTTLLPD</sequence>
<dbReference type="InterPro" id="IPR003598">
    <property type="entry name" value="Ig_sub2"/>
</dbReference>
<dbReference type="GO" id="GO:0050808">
    <property type="term" value="P:synapse organization"/>
    <property type="evidence" value="ECO:0007669"/>
    <property type="project" value="TreeGrafter"/>
</dbReference>
<evidence type="ECO:0000313" key="3">
    <source>
        <dbReference type="Proteomes" id="UP000018467"/>
    </source>
</evidence>
<proteinExistence type="predicted"/>
<dbReference type="GO" id="GO:0007156">
    <property type="term" value="P:homophilic cell adhesion via plasma membrane adhesion molecules"/>
    <property type="evidence" value="ECO:0007669"/>
    <property type="project" value="TreeGrafter"/>
</dbReference>
<dbReference type="PANTHER" id="PTHR45080">
    <property type="entry name" value="CONTACTIN 5"/>
    <property type="match status" value="1"/>
</dbReference>
<dbReference type="GO" id="GO:0008046">
    <property type="term" value="F:axon guidance receptor activity"/>
    <property type="evidence" value="ECO:0007669"/>
    <property type="project" value="TreeGrafter"/>
</dbReference>
<dbReference type="GeneTree" id="ENSGT00940000154614"/>
<dbReference type="SMART" id="SM00408">
    <property type="entry name" value="IGc2"/>
    <property type="match status" value="1"/>
</dbReference>
<dbReference type="Ensembl" id="ENSAMXT00000051675.1">
    <property type="protein sequence ID" value="ENSAMXP00000032578.1"/>
    <property type="gene ID" value="ENSAMXG00000035106.1"/>
</dbReference>
<dbReference type="InterPro" id="IPR007110">
    <property type="entry name" value="Ig-like_dom"/>
</dbReference>
<dbReference type="SUPFAM" id="SSF48726">
    <property type="entry name" value="Immunoglobulin"/>
    <property type="match status" value="1"/>
</dbReference>
<reference evidence="2" key="3">
    <citation type="submission" date="2025-08" db="UniProtKB">
        <authorList>
            <consortium name="Ensembl"/>
        </authorList>
    </citation>
    <scope>IDENTIFICATION</scope>
</reference>
<dbReference type="InParanoid" id="A0A3B1IRI7"/>
<dbReference type="AlphaFoldDB" id="A0A3B1IRI7"/>
<dbReference type="PROSITE" id="PS50835">
    <property type="entry name" value="IG_LIKE"/>
    <property type="match status" value="1"/>
</dbReference>
<evidence type="ECO:0000313" key="2">
    <source>
        <dbReference type="Ensembl" id="ENSAMXP00000032578.1"/>
    </source>
</evidence>
<dbReference type="GO" id="GO:0030424">
    <property type="term" value="C:axon"/>
    <property type="evidence" value="ECO:0007669"/>
    <property type="project" value="TreeGrafter"/>
</dbReference>
<dbReference type="Gene3D" id="2.60.40.10">
    <property type="entry name" value="Immunoglobulins"/>
    <property type="match status" value="1"/>
</dbReference>
<reference evidence="2" key="4">
    <citation type="submission" date="2025-09" db="UniProtKB">
        <authorList>
            <consortium name="Ensembl"/>
        </authorList>
    </citation>
    <scope>IDENTIFICATION</scope>
</reference>
<reference evidence="3" key="1">
    <citation type="submission" date="2013-03" db="EMBL/GenBank/DDBJ databases">
        <authorList>
            <person name="Jeffery W."/>
            <person name="Warren W."/>
            <person name="Wilson R.K."/>
        </authorList>
    </citation>
    <scope>NUCLEOTIDE SEQUENCE</scope>
    <source>
        <strain evidence="3">female</strain>
    </source>
</reference>
<dbReference type="InterPro" id="IPR003599">
    <property type="entry name" value="Ig_sub"/>
</dbReference>
<dbReference type="InterPro" id="IPR036179">
    <property type="entry name" value="Ig-like_dom_sf"/>
</dbReference>
<name>A0A3B1IRI7_ASTMX</name>
<dbReference type="GO" id="GO:0005886">
    <property type="term" value="C:plasma membrane"/>
    <property type="evidence" value="ECO:0007669"/>
    <property type="project" value="TreeGrafter"/>
</dbReference>
<dbReference type="Bgee" id="ENSAMXG00000035106">
    <property type="expression patterns" value="Expressed in testis and 8 other cell types or tissues"/>
</dbReference>
<keyword evidence="3" id="KW-1185">Reference proteome</keyword>
<dbReference type="InterPro" id="IPR050958">
    <property type="entry name" value="Cell_Adh-Cytoskel_Orgn"/>
</dbReference>
<reference evidence="3" key="2">
    <citation type="journal article" date="2014" name="Nat. Commun.">
        <title>The cavefish genome reveals candidate genes for eye loss.</title>
        <authorList>
            <person name="McGaugh S.E."/>
            <person name="Gross J.B."/>
            <person name="Aken B."/>
            <person name="Blin M."/>
            <person name="Borowsky R."/>
            <person name="Chalopin D."/>
            <person name="Hinaux H."/>
            <person name="Jeffery W.R."/>
            <person name="Keene A."/>
            <person name="Ma L."/>
            <person name="Minx P."/>
            <person name="Murphy D."/>
            <person name="O'Quin K.E."/>
            <person name="Retaux S."/>
            <person name="Rohner N."/>
            <person name="Searle S.M."/>
            <person name="Stahl B.A."/>
            <person name="Tabin C."/>
            <person name="Volff J.N."/>
            <person name="Yoshizawa M."/>
            <person name="Warren W.C."/>
        </authorList>
    </citation>
    <scope>NUCLEOTIDE SEQUENCE [LARGE SCALE GENOMIC DNA]</scope>
    <source>
        <strain evidence="3">female</strain>
    </source>
</reference>
<dbReference type="Proteomes" id="UP000018467">
    <property type="component" value="Unassembled WGS sequence"/>
</dbReference>
<dbReference type="GO" id="GO:0043025">
    <property type="term" value="C:neuronal cell body"/>
    <property type="evidence" value="ECO:0007669"/>
    <property type="project" value="TreeGrafter"/>
</dbReference>
<feature type="domain" description="Ig-like" evidence="1">
    <location>
        <begin position="19"/>
        <end position="115"/>
    </location>
</feature>
<evidence type="ECO:0000259" key="1">
    <source>
        <dbReference type="PROSITE" id="PS50835"/>
    </source>
</evidence>